<evidence type="ECO:0000313" key="2">
    <source>
        <dbReference type="EMBL" id="ESN93047.1"/>
    </source>
</evidence>
<evidence type="ECO:0000313" key="4">
    <source>
        <dbReference type="Proteomes" id="UP000015101"/>
    </source>
</evidence>
<dbReference type="AlphaFoldDB" id="T1EWF4"/>
<dbReference type="InParanoid" id="T1EWF4"/>
<reference evidence="3" key="3">
    <citation type="submission" date="2015-06" db="UniProtKB">
        <authorList>
            <consortium name="EnsemblMetazoa"/>
        </authorList>
    </citation>
    <scope>IDENTIFICATION</scope>
</reference>
<reference evidence="4" key="1">
    <citation type="submission" date="2012-12" db="EMBL/GenBank/DDBJ databases">
        <authorList>
            <person name="Hellsten U."/>
            <person name="Grimwood J."/>
            <person name="Chapman J.A."/>
            <person name="Shapiro H."/>
            <person name="Aerts A."/>
            <person name="Otillar R.P."/>
            <person name="Terry A.Y."/>
            <person name="Boore J.L."/>
            <person name="Simakov O."/>
            <person name="Marletaz F."/>
            <person name="Cho S.-J."/>
            <person name="Edsinger-Gonzales E."/>
            <person name="Havlak P."/>
            <person name="Kuo D.-H."/>
            <person name="Larsson T."/>
            <person name="Lv J."/>
            <person name="Arendt D."/>
            <person name="Savage R."/>
            <person name="Osoegawa K."/>
            <person name="de Jong P."/>
            <person name="Lindberg D.R."/>
            <person name="Seaver E.C."/>
            <person name="Weisblat D.A."/>
            <person name="Putnam N.H."/>
            <person name="Grigoriev I.V."/>
            <person name="Rokhsar D.S."/>
        </authorList>
    </citation>
    <scope>NUCLEOTIDE SEQUENCE</scope>
</reference>
<keyword evidence="4" id="KW-1185">Reference proteome</keyword>
<dbReference type="EMBL" id="KB097639">
    <property type="protein sequence ID" value="ESN93047.1"/>
    <property type="molecule type" value="Genomic_DNA"/>
</dbReference>
<feature type="region of interest" description="Disordered" evidence="1">
    <location>
        <begin position="165"/>
        <end position="189"/>
    </location>
</feature>
<reference evidence="2 4" key="2">
    <citation type="journal article" date="2013" name="Nature">
        <title>Insights into bilaterian evolution from three spiralian genomes.</title>
        <authorList>
            <person name="Simakov O."/>
            <person name="Marletaz F."/>
            <person name="Cho S.J."/>
            <person name="Edsinger-Gonzales E."/>
            <person name="Havlak P."/>
            <person name="Hellsten U."/>
            <person name="Kuo D.H."/>
            <person name="Larsson T."/>
            <person name="Lv J."/>
            <person name="Arendt D."/>
            <person name="Savage R."/>
            <person name="Osoegawa K."/>
            <person name="de Jong P."/>
            <person name="Grimwood J."/>
            <person name="Chapman J.A."/>
            <person name="Shapiro H."/>
            <person name="Aerts A."/>
            <person name="Otillar R.P."/>
            <person name="Terry A.Y."/>
            <person name="Boore J.L."/>
            <person name="Grigoriev I.V."/>
            <person name="Lindberg D.R."/>
            <person name="Seaver E.C."/>
            <person name="Weisblat D.A."/>
            <person name="Putnam N.H."/>
            <person name="Rokhsar D.S."/>
        </authorList>
    </citation>
    <scope>NUCLEOTIDE SEQUENCE</scope>
</reference>
<protein>
    <submittedName>
        <fullName evidence="2 3">Uncharacterized protein</fullName>
    </submittedName>
</protein>
<dbReference type="RefSeq" id="XP_009029308.1">
    <property type="nucleotide sequence ID" value="XM_009031060.1"/>
</dbReference>
<dbReference type="GeneID" id="20200904"/>
<dbReference type="HOGENOM" id="CLU_1195990_0_0_1"/>
<dbReference type="EnsemblMetazoa" id="HelroT165204">
    <property type="protein sequence ID" value="HelroP165204"/>
    <property type="gene ID" value="HelroG165204"/>
</dbReference>
<accession>T1EWF4</accession>
<gene>
    <name evidence="3" type="primary">20200904</name>
    <name evidence="2" type="ORF">HELRODRAFT_165204</name>
</gene>
<organism evidence="3 4">
    <name type="scientific">Helobdella robusta</name>
    <name type="common">Californian leech</name>
    <dbReference type="NCBI Taxonomy" id="6412"/>
    <lineage>
        <taxon>Eukaryota</taxon>
        <taxon>Metazoa</taxon>
        <taxon>Spiralia</taxon>
        <taxon>Lophotrochozoa</taxon>
        <taxon>Annelida</taxon>
        <taxon>Clitellata</taxon>
        <taxon>Hirudinea</taxon>
        <taxon>Rhynchobdellida</taxon>
        <taxon>Glossiphoniidae</taxon>
        <taxon>Helobdella</taxon>
    </lineage>
</organism>
<dbReference type="Proteomes" id="UP000015101">
    <property type="component" value="Unassembled WGS sequence"/>
</dbReference>
<evidence type="ECO:0000313" key="3">
    <source>
        <dbReference type="EnsemblMetazoa" id="HelroP165204"/>
    </source>
</evidence>
<evidence type="ECO:0000256" key="1">
    <source>
        <dbReference type="SAM" id="MobiDB-lite"/>
    </source>
</evidence>
<dbReference type="CTD" id="20200904"/>
<name>T1EWF4_HELRO</name>
<feature type="compositionally biased region" description="Acidic residues" evidence="1">
    <location>
        <begin position="177"/>
        <end position="187"/>
    </location>
</feature>
<proteinExistence type="predicted"/>
<sequence length="232" mass="26068">MTSCRLLGNKKMVAIGYRPCQNEGCRNNHLKWNRVVLNNEPSINFPDKPTSSNPKQSADDGEGSIYFGDNEVVVVGDVSSSGGGDDILSAEANSNHKYFMLPKSFIHKEYLSSPKLASDMNKKRNDGMATTEAISSVEKLNEEMMKKLKDGGVDGEYEDVVLSYNNMHPPLHNDNNNNDDDDDEDDEGVHLKDDRLKMKILMKRFSSTSECIQHCLTNDTKITLFRCQHICQ</sequence>
<dbReference type="KEGG" id="hro:HELRODRAFT_165204"/>
<feature type="region of interest" description="Disordered" evidence="1">
    <location>
        <begin position="41"/>
        <end position="63"/>
    </location>
</feature>
<dbReference type="EMBL" id="AMQM01001983">
    <property type="status" value="NOT_ANNOTATED_CDS"/>
    <property type="molecule type" value="Genomic_DNA"/>
</dbReference>